<dbReference type="STRING" id="1324314.BVG16_16515"/>
<keyword evidence="4" id="KW-1185">Reference proteome</keyword>
<dbReference type="GO" id="GO:0005829">
    <property type="term" value="C:cytosol"/>
    <property type="evidence" value="ECO:0007669"/>
    <property type="project" value="TreeGrafter"/>
</dbReference>
<dbReference type="InterPro" id="IPR001387">
    <property type="entry name" value="Cro/C1-type_HTH"/>
</dbReference>
<organism evidence="3 4">
    <name type="scientific">Paenibacillus selenitireducens</name>
    <dbReference type="NCBI Taxonomy" id="1324314"/>
    <lineage>
        <taxon>Bacteria</taxon>
        <taxon>Bacillati</taxon>
        <taxon>Bacillota</taxon>
        <taxon>Bacilli</taxon>
        <taxon>Bacillales</taxon>
        <taxon>Paenibacillaceae</taxon>
        <taxon>Paenibacillus</taxon>
    </lineage>
</organism>
<feature type="domain" description="HTH cro/C1-type" evidence="2">
    <location>
        <begin position="9"/>
        <end position="59"/>
    </location>
</feature>
<dbReference type="InterPro" id="IPR050807">
    <property type="entry name" value="TransReg_Diox_bact_type"/>
</dbReference>
<protein>
    <submittedName>
        <fullName evidence="3">XRE family transcriptional regulator</fullName>
    </submittedName>
</protein>
<dbReference type="RefSeq" id="WP_078499788.1">
    <property type="nucleotide sequence ID" value="NZ_MSZX01000006.1"/>
</dbReference>
<dbReference type="EMBL" id="MSZX01000006">
    <property type="protein sequence ID" value="OPA76772.1"/>
    <property type="molecule type" value="Genomic_DNA"/>
</dbReference>
<comment type="caution">
    <text evidence="3">The sequence shown here is derived from an EMBL/GenBank/DDBJ whole genome shotgun (WGS) entry which is preliminary data.</text>
</comment>
<sequence length="62" mass="7173">MTSHAETKRKELGLSQDEVAKRTRISRQYYNAIENKKRKPSVELAKCIASELGVDWTIFFAE</sequence>
<reference evidence="3 4" key="1">
    <citation type="submission" date="2017-01" db="EMBL/GenBank/DDBJ databases">
        <title>Genome analysis of Paenibacillus selenitrireducens ES3-24.</title>
        <authorList>
            <person name="Xu D."/>
            <person name="Yao R."/>
            <person name="Zheng S."/>
        </authorList>
    </citation>
    <scope>NUCLEOTIDE SEQUENCE [LARGE SCALE GENOMIC DNA]</scope>
    <source>
        <strain evidence="3 4">ES3-24</strain>
    </source>
</reference>
<dbReference type="AlphaFoldDB" id="A0A1T2XAD1"/>
<name>A0A1T2XAD1_9BACL</name>
<dbReference type="SUPFAM" id="SSF47413">
    <property type="entry name" value="lambda repressor-like DNA-binding domains"/>
    <property type="match status" value="1"/>
</dbReference>
<evidence type="ECO:0000313" key="3">
    <source>
        <dbReference type="EMBL" id="OPA76772.1"/>
    </source>
</evidence>
<evidence type="ECO:0000259" key="2">
    <source>
        <dbReference type="PROSITE" id="PS50943"/>
    </source>
</evidence>
<dbReference type="Proteomes" id="UP000190188">
    <property type="component" value="Unassembled WGS sequence"/>
</dbReference>
<proteinExistence type="predicted"/>
<dbReference type="OrthoDB" id="1859224at2"/>
<accession>A0A1T2XAD1</accession>
<dbReference type="CDD" id="cd00093">
    <property type="entry name" value="HTH_XRE"/>
    <property type="match status" value="1"/>
</dbReference>
<dbReference type="PANTHER" id="PTHR46797:SF1">
    <property type="entry name" value="METHYLPHOSPHONATE SYNTHASE"/>
    <property type="match status" value="1"/>
</dbReference>
<dbReference type="GO" id="GO:0003700">
    <property type="term" value="F:DNA-binding transcription factor activity"/>
    <property type="evidence" value="ECO:0007669"/>
    <property type="project" value="TreeGrafter"/>
</dbReference>
<dbReference type="PROSITE" id="PS50943">
    <property type="entry name" value="HTH_CROC1"/>
    <property type="match status" value="1"/>
</dbReference>
<dbReference type="Gene3D" id="1.10.260.40">
    <property type="entry name" value="lambda repressor-like DNA-binding domains"/>
    <property type="match status" value="1"/>
</dbReference>
<dbReference type="InterPro" id="IPR010982">
    <property type="entry name" value="Lambda_DNA-bd_dom_sf"/>
</dbReference>
<dbReference type="PANTHER" id="PTHR46797">
    <property type="entry name" value="HTH-TYPE TRANSCRIPTIONAL REGULATOR"/>
    <property type="match status" value="1"/>
</dbReference>
<evidence type="ECO:0000313" key="4">
    <source>
        <dbReference type="Proteomes" id="UP000190188"/>
    </source>
</evidence>
<keyword evidence="1" id="KW-0238">DNA-binding</keyword>
<dbReference type="Pfam" id="PF01381">
    <property type="entry name" value="HTH_3"/>
    <property type="match status" value="1"/>
</dbReference>
<dbReference type="SMART" id="SM00530">
    <property type="entry name" value="HTH_XRE"/>
    <property type="match status" value="1"/>
</dbReference>
<gene>
    <name evidence="3" type="ORF">BVG16_16515</name>
</gene>
<dbReference type="GO" id="GO:0003677">
    <property type="term" value="F:DNA binding"/>
    <property type="evidence" value="ECO:0007669"/>
    <property type="project" value="UniProtKB-KW"/>
</dbReference>
<evidence type="ECO:0000256" key="1">
    <source>
        <dbReference type="ARBA" id="ARBA00023125"/>
    </source>
</evidence>